<keyword evidence="3" id="KW-1185">Reference proteome</keyword>
<evidence type="ECO:0000313" key="3">
    <source>
        <dbReference type="Proteomes" id="UP000664417"/>
    </source>
</evidence>
<dbReference type="RefSeq" id="WP_207861653.1">
    <property type="nucleotide sequence ID" value="NZ_JAFREP010000026.1"/>
</dbReference>
<evidence type="ECO:0000256" key="1">
    <source>
        <dbReference type="SAM" id="MobiDB-lite"/>
    </source>
</evidence>
<name>A0A8J7QKM1_9BACT</name>
<protein>
    <submittedName>
        <fullName evidence="2">Uncharacterized protein</fullName>
    </submittedName>
</protein>
<dbReference type="EMBL" id="JAFREP010000026">
    <property type="protein sequence ID" value="MBO1321680.1"/>
    <property type="molecule type" value="Genomic_DNA"/>
</dbReference>
<sequence>MKQAQSRWSQVNSILEAVMDLPPEQAIKAIEKACGSDEGLQKEVLALWREMNSDEPEDLPMSRGVSRFFERTAAQDRKGNMAPEPVRKPERSEEATERRQWFMPFLPETQLRFS</sequence>
<proteinExistence type="predicted"/>
<reference evidence="2" key="1">
    <citation type="submission" date="2021-03" db="EMBL/GenBank/DDBJ databases">
        <authorList>
            <person name="Wang G."/>
        </authorList>
    </citation>
    <scope>NUCLEOTIDE SEQUENCE</scope>
    <source>
        <strain evidence="2">KCTC 12899</strain>
    </source>
</reference>
<comment type="caution">
    <text evidence="2">The sequence shown here is derived from an EMBL/GenBank/DDBJ whole genome shotgun (WGS) entry which is preliminary data.</text>
</comment>
<gene>
    <name evidence="2" type="ORF">J3U88_24590</name>
</gene>
<dbReference type="AlphaFoldDB" id="A0A8J7QKM1"/>
<feature type="compositionally biased region" description="Basic and acidic residues" evidence="1">
    <location>
        <begin position="71"/>
        <end position="100"/>
    </location>
</feature>
<evidence type="ECO:0000313" key="2">
    <source>
        <dbReference type="EMBL" id="MBO1321680.1"/>
    </source>
</evidence>
<feature type="region of interest" description="Disordered" evidence="1">
    <location>
        <begin position="71"/>
        <end position="101"/>
    </location>
</feature>
<accession>A0A8J7QKM1</accession>
<organism evidence="2 3">
    <name type="scientific">Acanthopleuribacter pedis</name>
    <dbReference type="NCBI Taxonomy" id="442870"/>
    <lineage>
        <taxon>Bacteria</taxon>
        <taxon>Pseudomonadati</taxon>
        <taxon>Acidobacteriota</taxon>
        <taxon>Holophagae</taxon>
        <taxon>Acanthopleuribacterales</taxon>
        <taxon>Acanthopleuribacteraceae</taxon>
        <taxon>Acanthopleuribacter</taxon>
    </lineage>
</organism>
<dbReference type="Proteomes" id="UP000664417">
    <property type="component" value="Unassembled WGS sequence"/>
</dbReference>